<dbReference type="EMBL" id="KY124271">
    <property type="protein sequence ID" value="AQX45318.1"/>
    <property type="molecule type" value="Genomic_DNA"/>
</dbReference>
<name>A0A1L5YCX6_9EUKA</name>
<geneLocation type="plastid" evidence="1"/>
<organism evidence="1">
    <name type="scientific">Paulinella micropora</name>
    <dbReference type="NCBI Taxonomy" id="1928728"/>
    <lineage>
        <taxon>Eukaryota</taxon>
        <taxon>Sar</taxon>
        <taxon>Rhizaria</taxon>
        <taxon>Cercozoa</taxon>
        <taxon>Imbricatea</taxon>
        <taxon>Silicofilosea</taxon>
        <taxon>Euglyphida</taxon>
        <taxon>Paulinellidae</taxon>
        <taxon>Paulinella</taxon>
    </lineage>
</organism>
<dbReference type="Pfam" id="PF11237">
    <property type="entry name" value="DUF3038"/>
    <property type="match status" value="1"/>
</dbReference>
<gene>
    <name evidence="3" type="primary">MYN1_Chr_713</name>
    <name evidence="1" type="ORF">PCKR_787</name>
    <name evidence="2" type="ORF">PFK_787</name>
    <name evidence="3" type="ORF">PMYN1_Chma732</name>
</gene>
<accession>A0A1L5YCX6</accession>
<evidence type="ECO:0000313" key="3">
    <source>
        <dbReference type="EMBL" id="BBL86537.1"/>
    </source>
</evidence>
<dbReference type="EMBL" id="KX897545">
    <property type="protein sequence ID" value="APP88551.1"/>
    <property type="molecule type" value="Genomic_DNA"/>
</dbReference>
<evidence type="ECO:0000313" key="2">
    <source>
        <dbReference type="EMBL" id="AQX45318.1"/>
    </source>
</evidence>
<dbReference type="EMBL" id="LC490351">
    <property type="protein sequence ID" value="BBL86537.1"/>
    <property type="molecule type" value="Genomic_DNA"/>
</dbReference>
<dbReference type="Proteomes" id="UP000503178">
    <property type="component" value="Chromatophore Pltd"/>
</dbReference>
<sequence length="178" mass="20496">MAFLTLTKTTVEESDLIEQIDLLFIAVEALDINGVEAIMWASRQLDLADIIPNRVRLWRLRCCNPMRYRNQHKKLSLEEGDALIQILSLVAKRLYPTLHQLLSTTEPADIIFQRWTFFHIRFIELIKKTMNLHRHKVRHLLQDTAMSSNERRILTILGLAAGEGGTQRLRAILLATAG</sequence>
<evidence type="ECO:0008006" key="5">
    <source>
        <dbReference type="Google" id="ProtNLM"/>
    </source>
</evidence>
<evidence type="ECO:0000313" key="4">
    <source>
        <dbReference type="Proteomes" id="UP000503178"/>
    </source>
</evidence>
<reference evidence="1" key="1">
    <citation type="journal article" date="2017" name="Protist">
        <title>Diversity of the Photosynthetic Paulinella Species, with the Description of Paulinella micropora sp. nov. and the Chromatophore Genome Sequence for strain KR01.</title>
        <authorList>
            <person name="Lhee D."/>
            <person name="Yang E.C."/>
            <person name="Kim J.I."/>
            <person name="Nakayama T."/>
            <person name="Zuccarello G."/>
            <person name="Andersen R.A."/>
            <person name="Yoon H.S."/>
        </authorList>
    </citation>
    <scope>NUCLEOTIDE SEQUENCE</scope>
    <source>
        <strain evidence="2">FK01</strain>
        <strain evidence="1">KR01</strain>
    </source>
</reference>
<keyword evidence="4" id="KW-1185">Reference proteome</keyword>
<proteinExistence type="predicted"/>
<reference evidence="3 4" key="2">
    <citation type="submission" date="2019-06" db="EMBL/GenBank/DDBJ databases">
        <title>A hidden player of endosymbiotic evolution: DNA virus triggered massive gene transfer.</title>
        <authorList>
            <person name="Matsuo M."/>
            <person name="Katahata A."/>
            <person name="Tachikawa M."/>
            <person name="Minakuchi Y."/>
            <person name="Noguchi H."/>
            <person name="Toyoda A."/>
            <person name="Fujiyama A."/>
            <person name="Suzuki Y."/>
            <person name="Satoh S."/>
            <person name="Nakayama T."/>
            <person name="Kamikawa R."/>
            <person name="Nomura M."/>
            <person name="Inagaki Y."/>
            <person name="Ishida K."/>
            <person name="Obokata J."/>
        </authorList>
    </citation>
    <scope>NUCLEOTIDE SEQUENCE [LARGE SCALE GENOMIC DNA]</scope>
    <source>
        <strain evidence="3 4">MYN1</strain>
    </source>
</reference>
<keyword evidence="1" id="KW-0934">Plastid</keyword>
<dbReference type="InterPro" id="IPR021399">
    <property type="entry name" value="DUF3038"/>
</dbReference>
<dbReference type="AlphaFoldDB" id="A0A1L5YCX6"/>
<evidence type="ECO:0000313" key="1">
    <source>
        <dbReference type="EMBL" id="APP88551.1"/>
    </source>
</evidence>
<protein>
    <recommendedName>
        <fullName evidence="5">DUF3038 domain-containing protein</fullName>
    </recommendedName>
</protein>